<organism evidence="2">
    <name type="scientific">Acinetobacter baumannii</name>
    <dbReference type="NCBI Taxonomy" id="470"/>
    <lineage>
        <taxon>Bacteria</taxon>
        <taxon>Pseudomonadati</taxon>
        <taxon>Pseudomonadota</taxon>
        <taxon>Gammaproteobacteria</taxon>
        <taxon>Moraxellales</taxon>
        <taxon>Moraxellaceae</taxon>
        <taxon>Acinetobacter</taxon>
        <taxon>Acinetobacter calcoaceticus/baumannii complex</taxon>
    </lineage>
</organism>
<feature type="transmembrane region" description="Helical" evidence="1">
    <location>
        <begin position="314"/>
        <end position="336"/>
    </location>
</feature>
<feature type="transmembrane region" description="Helical" evidence="1">
    <location>
        <begin position="32"/>
        <end position="60"/>
    </location>
</feature>
<keyword evidence="1" id="KW-0472">Membrane</keyword>
<dbReference type="EMBL" id="MF522813">
    <property type="protein sequence ID" value="AUS94312.1"/>
    <property type="molecule type" value="Genomic_DNA"/>
</dbReference>
<keyword evidence="1" id="KW-1133">Transmembrane helix</keyword>
<feature type="transmembrane region" description="Helical" evidence="1">
    <location>
        <begin position="170"/>
        <end position="191"/>
    </location>
</feature>
<reference evidence="2" key="1">
    <citation type="submission" date="2017-07" db="EMBL/GenBank/DDBJ databases">
        <title>Acinetobacter baumannii KL16 capsule biosynthesis gene cluster.</title>
        <authorList>
            <person name="Kenyon J.J."/>
            <person name="Hall R.M."/>
        </authorList>
    </citation>
    <scope>NUCLEOTIDE SEQUENCE</scope>
    <source>
        <strain evidence="2">D4</strain>
    </source>
</reference>
<feature type="transmembrane region" description="Helical" evidence="1">
    <location>
        <begin position="238"/>
        <end position="260"/>
    </location>
</feature>
<protein>
    <submittedName>
        <fullName evidence="2">Wzy</fullName>
    </submittedName>
</protein>
<feature type="transmembrane region" description="Helical" evidence="1">
    <location>
        <begin position="96"/>
        <end position="113"/>
    </location>
</feature>
<feature type="transmembrane region" description="Helical" evidence="1">
    <location>
        <begin position="343"/>
        <end position="373"/>
    </location>
</feature>
<feature type="transmembrane region" description="Helical" evidence="1">
    <location>
        <begin position="197"/>
        <end position="226"/>
    </location>
</feature>
<sequence length="381" mass="45122">MITIKKTLRSFLVLKVLSNFWRKDMTISVNKFFTFLVVFPFFLPNHLFLITLVLPAFFFFINKSGIRVLFFIIISILLGLIFFFRDYIYNYIDYSNFKLTYLFSSLFVAWNTYKRGCIDTIFLRKFFIFYTIANCIVLILQMIMPSLFIWRYIAENEGQYSLLMDQGRMFGFSGNPTHSGYLTMLISLFLISCREKFIYIALSLISVFLLLNKMTILVVLLFGFLLYCIISKGYSIKILILFLGVLVSLLVVSFVIMPYIERWSEVGYETHTITYRMEIYEYIINEFKNYNYLYWGDPNFYSIRSTDAFDSLPALIIIKYGVIILLCIYIVIFLLTPKNFKSLILYLSLVIPAFTMVAFYNTFYTFSIFFLYFSTILILQE</sequence>
<accession>A0A2N9QV75</accession>
<evidence type="ECO:0000313" key="2">
    <source>
        <dbReference type="EMBL" id="AUS94312.1"/>
    </source>
</evidence>
<keyword evidence="1" id="KW-0812">Transmembrane</keyword>
<feature type="transmembrane region" description="Helical" evidence="1">
    <location>
        <begin position="66"/>
        <end position="84"/>
    </location>
</feature>
<evidence type="ECO:0000256" key="1">
    <source>
        <dbReference type="SAM" id="Phobius"/>
    </source>
</evidence>
<name>A0A2N9QV75_ACIBA</name>
<feature type="transmembrane region" description="Helical" evidence="1">
    <location>
        <begin position="128"/>
        <end position="150"/>
    </location>
</feature>
<proteinExistence type="predicted"/>
<dbReference type="AlphaFoldDB" id="A0A2N9QV75"/>
<gene>
    <name evidence="2" type="primary">wzy</name>
</gene>